<dbReference type="Proteomes" id="UP000198670">
    <property type="component" value="Unassembled WGS sequence"/>
</dbReference>
<dbReference type="EMBL" id="FOQO01000001">
    <property type="protein sequence ID" value="SFH79348.1"/>
    <property type="molecule type" value="Genomic_DNA"/>
</dbReference>
<evidence type="ECO:0000256" key="2">
    <source>
        <dbReference type="SAM" id="Phobius"/>
    </source>
</evidence>
<dbReference type="STRING" id="1477437.SAMN05444682_101235"/>
<evidence type="ECO:0000313" key="4">
    <source>
        <dbReference type="Proteomes" id="UP000198670"/>
    </source>
</evidence>
<evidence type="ECO:0000256" key="1">
    <source>
        <dbReference type="SAM" id="MobiDB-lite"/>
    </source>
</evidence>
<dbReference type="AlphaFoldDB" id="A0A1I3CY94"/>
<protein>
    <recommendedName>
        <fullName evidence="5">DUF4834 domain-containing protein</fullName>
    </recommendedName>
</protein>
<organism evidence="3 4">
    <name type="scientific">Parapedobacter indicus</name>
    <dbReference type="NCBI Taxonomy" id="1477437"/>
    <lineage>
        <taxon>Bacteria</taxon>
        <taxon>Pseudomonadati</taxon>
        <taxon>Bacteroidota</taxon>
        <taxon>Sphingobacteriia</taxon>
        <taxon>Sphingobacteriales</taxon>
        <taxon>Sphingobacteriaceae</taxon>
        <taxon>Parapedobacter</taxon>
    </lineage>
</organism>
<name>A0A1I3CY94_9SPHI</name>
<keyword evidence="2" id="KW-1133">Transmembrane helix</keyword>
<dbReference type="RefSeq" id="WP_090622916.1">
    <property type="nucleotide sequence ID" value="NZ_FOQO01000001.1"/>
</dbReference>
<sequence>MGLLKFLFIAITVLWLVRLVFRLVFPWAMRKMAQKVMGDAQQQHQHRNAPHRNAGQRQPDGKIRIDYVPPKNQTKGAKKAGEFVEFEEIKSSAE</sequence>
<keyword evidence="4" id="KW-1185">Reference proteome</keyword>
<feature type="region of interest" description="Disordered" evidence="1">
    <location>
        <begin position="38"/>
        <end position="79"/>
    </location>
</feature>
<gene>
    <name evidence="3" type="ORF">SAMN05444682_101235</name>
</gene>
<dbReference type="OrthoDB" id="799376at2"/>
<evidence type="ECO:0008006" key="5">
    <source>
        <dbReference type="Google" id="ProtNLM"/>
    </source>
</evidence>
<dbReference type="InterPro" id="IPR032272">
    <property type="entry name" value="DUF4834"/>
</dbReference>
<proteinExistence type="predicted"/>
<accession>A0A1I3CY94</accession>
<keyword evidence="2" id="KW-0812">Transmembrane</keyword>
<reference evidence="3 4" key="1">
    <citation type="submission" date="2016-10" db="EMBL/GenBank/DDBJ databases">
        <authorList>
            <person name="de Groot N.N."/>
        </authorList>
    </citation>
    <scope>NUCLEOTIDE SEQUENCE [LARGE SCALE GENOMIC DNA]</scope>
    <source>
        <strain evidence="3 4">RK1</strain>
    </source>
</reference>
<feature type="transmembrane region" description="Helical" evidence="2">
    <location>
        <begin position="6"/>
        <end position="25"/>
    </location>
</feature>
<dbReference type="Pfam" id="PF16118">
    <property type="entry name" value="DUF4834"/>
    <property type="match status" value="1"/>
</dbReference>
<keyword evidence="2" id="KW-0472">Membrane</keyword>
<evidence type="ECO:0000313" key="3">
    <source>
        <dbReference type="EMBL" id="SFH79348.1"/>
    </source>
</evidence>